<sequence length="56" mass="6696">MEWINFRHYELDEIGMAFTENNQIEFYVDYEIGGACLNVAHSILKYPLTDFTQYLQ</sequence>
<protein>
    <submittedName>
        <fullName evidence="1">Uncharacterized protein</fullName>
    </submittedName>
</protein>
<proteinExistence type="predicted"/>
<comment type="caution">
    <text evidence="1">The sequence shown here is derived from an EMBL/GenBank/DDBJ whole genome shotgun (WGS) entry which is preliminary data.</text>
</comment>
<accession>A0A918S9Q0</accession>
<organism evidence="1 2">
    <name type="scientific">Salinimicrobium marinum</name>
    <dbReference type="NCBI Taxonomy" id="680283"/>
    <lineage>
        <taxon>Bacteria</taxon>
        <taxon>Pseudomonadati</taxon>
        <taxon>Bacteroidota</taxon>
        <taxon>Flavobacteriia</taxon>
        <taxon>Flavobacteriales</taxon>
        <taxon>Flavobacteriaceae</taxon>
        <taxon>Salinimicrobium</taxon>
    </lineage>
</organism>
<evidence type="ECO:0000313" key="1">
    <source>
        <dbReference type="EMBL" id="GHA31689.1"/>
    </source>
</evidence>
<reference evidence="1" key="1">
    <citation type="journal article" date="2014" name="Int. J. Syst. Evol. Microbiol.">
        <title>Complete genome sequence of Corynebacterium casei LMG S-19264T (=DSM 44701T), isolated from a smear-ripened cheese.</title>
        <authorList>
            <consortium name="US DOE Joint Genome Institute (JGI-PGF)"/>
            <person name="Walter F."/>
            <person name="Albersmeier A."/>
            <person name="Kalinowski J."/>
            <person name="Ruckert C."/>
        </authorList>
    </citation>
    <scope>NUCLEOTIDE SEQUENCE</scope>
    <source>
        <strain evidence="1">KCTC 12719</strain>
    </source>
</reference>
<dbReference type="EMBL" id="BMXB01000002">
    <property type="protein sequence ID" value="GHA31689.1"/>
    <property type="molecule type" value="Genomic_DNA"/>
</dbReference>
<dbReference type="Proteomes" id="UP000610456">
    <property type="component" value="Unassembled WGS sequence"/>
</dbReference>
<gene>
    <name evidence="1" type="ORF">GCM10007103_11670</name>
</gene>
<evidence type="ECO:0000313" key="2">
    <source>
        <dbReference type="Proteomes" id="UP000610456"/>
    </source>
</evidence>
<dbReference type="AlphaFoldDB" id="A0A918S9Q0"/>
<keyword evidence="2" id="KW-1185">Reference proteome</keyword>
<reference evidence="1" key="2">
    <citation type="submission" date="2020-09" db="EMBL/GenBank/DDBJ databases">
        <authorList>
            <person name="Sun Q."/>
            <person name="Kim S."/>
        </authorList>
    </citation>
    <scope>NUCLEOTIDE SEQUENCE</scope>
    <source>
        <strain evidence="1">KCTC 12719</strain>
    </source>
</reference>
<name>A0A918S9Q0_9FLAO</name>